<evidence type="ECO:0000313" key="3">
    <source>
        <dbReference type="EMBL" id="KAG6505726.1"/>
    </source>
</evidence>
<gene>
    <name evidence="3" type="ORF">ZIOFF_038091</name>
</gene>
<reference evidence="3 4" key="1">
    <citation type="submission" date="2020-08" db="EMBL/GenBank/DDBJ databases">
        <title>Plant Genome Project.</title>
        <authorList>
            <person name="Zhang R.-G."/>
        </authorList>
    </citation>
    <scope>NUCLEOTIDE SEQUENCE [LARGE SCALE GENOMIC DNA]</scope>
    <source>
        <tissue evidence="3">Rhizome</tissue>
    </source>
</reference>
<dbReference type="PANTHER" id="PTHR35099:SF2">
    <property type="entry name" value="OS02G0182700 PROTEIN"/>
    <property type="match status" value="1"/>
</dbReference>
<evidence type="ECO:0000256" key="1">
    <source>
        <dbReference type="SAM" id="Coils"/>
    </source>
</evidence>
<dbReference type="EMBL" id="JACMSC010000010">
    <property type="protein sequence ID" value="KAG6505726.1"/>
    <property type="molecule type" value="Genomic_DNA"/>
</dbReference>
<proteinExistence type="predicted"/>
<feature type="region of interest" description="Disordered" evidence="2">
    <location>
        <begin position="89"/>
        <end position="118"/>
    </location>
</feature>
<comment type="caution">
    <text evidence="3">The sequence shown here is derived from an EMBL/GenBank/DDBJ whole genome shotgun (WGS) entry which is preliminary data.</text>
</comment>
<feature type="region of interest" description="Disordered" evidence="2">
    <location>
        <begin position="39"/>
        <end position="66"/>
    </location>
</feature>
<evidence type="ECO:0000313" key="4">
    <source>
        <dbReference type="Proteomes" id="UP000734854"/>
    </source>
</evidence>
<sequence>MVASGSGAAFSISEDPGDWVREALLDLRLPAEVLLSFRRSRHRPEAEADEEAATSTSAAEKVPDEWGRRIKRSRMVRLPRIAEAPLEEEPAVMKRRASPQSPLDLCRSASASSAEKPEVAPRSLALAAEAVAAEACRIEAAAAPSIPASALIRRPALRKMTKLELQAMERTLLEERAKLRKGIEDAQRTADALRAHNQRLKQLRAELPKIAAPSLPRREDLIALPDLNDPLPDC</sequence>
<evidence type="ECO:0000256" key="2">
    <source>
        <dbReference type="SAM" id="MobiDB-lite"/>
    </source>
</evidence>
<keyword evidence="1" id="KW-0175">Coiled coil</keyword>
<dbReference type="Proteomes" id="UP000734854">
    <property type="component" value="Unassembled WGS sequence"/>
</dbReference>
<accession>A0A8J5GFX9</accession>
<name>A0A8J5GFX9_ZINOF</name>
<dbReference type="OrthoDB" id="773593at2759"/>
<feature type="coiled-coil region" evidence="1">
    <location>
        <begin position="176"/>
        <end position="206"/>
    </location>
</feature>
<dbReference type="AlphaFoldDB" id="A0A8J5GFX9"/>
<protein>
    <submittedName>
        <fullName evidence="3">Uncharacterized protein</fullName>
    </submittedName>
</protein>
<dbReference type="PANTHER" id="PTHR35099">
    <property type="entry name" value="OS02G0182700 PROTEIN"/>
    <property type="match status" value="1"/>
</dbReference>
<organism evidence="3 4">
    <name type="scientific">Zingiber officinale</name>
    <name type="common">Ginger</name>
    <name type="synonym">Amomum zingiber</name>
    <dbReference type="NCBI Taxonomy" id="94328"/>
    <lineage>
        <taxon>Eukaryota</taxon>
        <taxon>Viridiplantae</taxon>
        <taxon>Streptophyta</taxon>
        <taxon>Embryophyta</taxon>
        <taxon>Tracheophyta</taxon>
        <taxon>Spermatophyta</taxon>
        <taxon>Magnoliopsida</taxon>
        <taxon>Liliopsida</taxon>
        <taxon>Zingiberales</taxon>
        <taxon>Zingiberaceae</taxon>
        <taxon>Zingiber</taxon>
    </lineage>
</organism>
<keyword evidence="4" id="KW-1185">Reference proteome</keyword>